<evidence type="ECO:0000313" key="6">
    <source>
        <dbReference type="Proteomes" id="UP001630127"/>
    </source>
</evidence>
<dbReference type="PROSITE" id="PS50102">
    <property type="entry name" value="RRM"/>
    <property type="match status" value="1"/>
</dbReference>
<keyword evidence="6" id="KW-1185">Reference proteome</keyword>
<accession>A0ABD2ZCY0</accession>
<dbReference type="Pfam" id="PF00076">
    <property type="entry name" value="RRM_1"/>
    <property type="match status" value="1"/>
</dbReference>
<dbReference type="Proteomes" id="UP001630127">
    <property type="component" value="Unassembled WGS sequence"/>
</dbReference>
<dbReference type="Gene3D" id="3.30.70.330">
    <property type="match status" value="1"/>
</dbReference>
<dbReference type="InterPro" id="IPR012677">
    <property type="entry name" value="Nucleotide-bd_a/b_plait_sf"/>
</dbReference>
<proteinExistence type="predicted"/>
<keyword evidence="1 2" id="KW-0694">RNA-binding</keyword>
<evidence type="ECO:0000256" key="1">
    <source>
        <dbReference type="ARBA" id="ARBA00022884"/>
    </source>
</evidence>
<dbReference type="PANTHER" id="PTHR21245">
    <property type="entry name" value="HETEROGENEOUS NUCLEAR RIBONUCLEOPROTEIN"/>
    <property type="match status" value="1"/>
</dbReference>
<dbReference type="InterPro" id="IPR000504">
    <property type="entry name" value="RRM_dom"/>
</dbReference>
<reference evidence="5 6" key="1">
    <citation type="submission" date="2024-11" db="EMBL/GenBank/DDBJ databases">
        <title>A near-complete genome assembly of Cinchona calisaya.</title>
        <authorList>
            <person name="Lian D.C."/>
            <person name="Zhao X.W."/>
            <person name="Wei L."/>
        </authorList>
    </citation>
    <scope>NUCLEOTIDE SEQUENCE [LARGE SCALE GENOMIC DNA]</scope>
    <source>
        <tissue evidence="5">Nenye</tissue>
    </source>
</reference>
<gene>
    <name evidence="5" type="ORF">ACH5RR_024236</name>
</gene>
<name>A0ABD2ZCY0_9GENT</name>
<dbReference type="GO" id="GO:0003723">
    <property type="term" value="F:RNA binding"/>
    <property type="evidence" value="ECO:0007669"/>
    <property type="project" value="UniProtKB-UniRule"/>
</dbReference>
<evidence type="ECO:0000256" key="3">
    <source>
        <dbReference type="SAM" id="MobiDB-lite"/>
    </source>
</evidence>
<dbReference type="SUPFAM" id="SSF54928">
    <property type="entry name" value="RNA-binding domain, RBD"/>
    <property type="match status" value="1"/>
</dbReference>
<dbReference type="CDD" id="cd00590">
    <property type="entry name" value="RRM_SF"/>
    <property type="match status" value="1"/>
</dbReference>
<dbReference type="InterPro" id="IPR035979">
    <property type="entry name" value="RBD_domain_sf"/>
</dbReference>
<organism evidence="5 6">
    <name type="scientific">Cinchona calisaya</name>
    <dbReference type="NCBI Taxonomy" id="153742"/>
    <lineage>
        <taxon>Eukaryota</taxon>
        <taxon>Viridiplantae</taxon>
        <taxon>Streptophyta</taxon>
        <taxon>Embryophyta</taxon>
        <taxon>Tracheophyta</taxon>
        <taxon>Spermatophyta</taxon>
        <taxon>Magnoliopsida</taxon>
        <taxon>eudicotyledons</taxon>
        <taxon>Gunneridae</taxon>
        <taxon>Pentapetalae</taxon>
        <taxon>asterids</taxon>
        <taxon>lamiids</taxon>
        <taxon>Gentianales</taxon>
        <taxon>Rubiaceae</taxon>
        <taxon>Cinchonoideae</taxon>
        <taxon>Cinchoneae</taxon>
        <taxon>Cinchona</taxon>
    </lineage>
</organism>
<feature type="compositionally biased region" description="Acidic residues" evidence="3">
    <location>
        <begin position="14"/>
        <end position="52"/>
    </location>
</feature>
<evidence type="ECO:0000259" key="4">
    <source>
        <dbReference type="PROSITE" id="PS50102"/>
    </source>
</evidence>
<dbReference type="SMART" id="SM00360">
    <property type="entry name" value="RRM"/>
    <property type="match status" value="1"/>
</dbReference>
<evidence type="ECO:0000313" key="5">
    <source>
        <dbReference type="EMBL" id="KAL3517334.1"/>
    </source>
</evidence>
<sequence>MPDLEQKIAMTDNTEIDDRVDLDDDNYIEEDDNVEEQIEDEGAGEGADENGEDQVNQHENLRIGDSGKEQLFEGDRDNIGAVPVENLEKPNASNNAAHSDRHAELLGLPPHGSEIFIGGLPRDASEVDLSLRNLCKSIGEIFEMRVMKKKDAGESKGFAFVAFKTKDVAQKATTKSSGKILQHLSRFLTALAIFVI</sequence>
<protein>
    <recommendedName>
        <fullName evidence="4">RRM domain-containing protein</fullName>
    </recommendedName>
</protein>
<dbReference type="EMBL" id="JBJUIK010000010">
    <property type="protein sequence ID" value="KAL3517334.1"/>
    <property type="molecule type" value="Genomic_DNA"/>
</dbReference>
<feature type="region of interest" description="Disordered" evidence="3">
    <location>
        <begin position="1"/>
        <end position="62"/>
    </location>
</feature>
<dbReference type="AlphaFoldDB" id="A0ABD2ZCY0"/>
<comment type="caution">
    <text evidence="5">The sequence shown here is derived from an EMBL/GenBank/DDBJ whole genome shotgun (WGS) entry which is preliminary data.</text>
</comment>
<evidence type="ECO:0000256" key="2">
    <source>
        <dbReference type="PROSITE-ProRule" id="PRU00176"/>
    </source>
</evidence>
<feature type="domain" description="RRM" evidence="4">
    <location>
        <begin position="113"/>
        <end position="188"/>
    </location>
</feature>